<accession>A0A0P1BNN2</accession>
<dbReference type="OrthoDB" id="10351399at2759"/>
<organism evidence="2 3">
    <name type="scientific">Ceraceosorus bombacis</name>
    <dbReference type="NCBI Taxonomy" id="401625"/>
    <lineage>
        <taxon>Eukaryota</taxon>
        <taxon>Fungi</taxon>
        <taxon>Dikarya</taxon>
        <taxon>Basidiomycota</taxon>
        <taxon>Ustilaginomycotina</taxon>
        <taxon>Exobasidiomycetes</taxon>
        <taxon>Ceraceosorales</taxon>
        <taxon>Ceraceosoraceae</taxon>
        <taxon>Ceraceosorus</taxon>
    </lineage>
</organism>
<feature type="region of interest" description="Disordered" evidence="1">
    <location>
        <begin position="27"/>
        <end position="54"/>
    </location>
</feature>
<sequence>MSIAAEVSLDEVRRHVDAIFEHAQEQDDRQRMIFAARSSPSPSPTPLPTTSRCEVSCTPDASDAKKFGHSNGRSGCHHAPGASACNATAENDSQTQRQTPAGMRGYVDTRKIRAADARKVGLKKKAATEDEIALEEVDLLDPQETWHKRSGDVSLTCWHYGEDGPLAQLTHTERASFAMFEMEIIANGWSLRLSGPTMDNCRLTIQRPDGREDLEQDAVEG</sequence>
<dbReference type="EMBL" id="CCYA01000254">
    <property type="protein sequence ID" value="CEH17259.1"/>
    <property type="molecule type" value="Genomic_DNA"/>
</dbReference>
<evidence type="ECO:0000313" key="2">
    <source>
        <dbReference type="EMBL" id="CEH17259.1"/>
    </source>
</evidence>
<reference evidence="3" key="1">
    <citation type="submission" date="2014-09" db="EMBL/GenBank/DDBJ databases">
        <authorList>
            <person name="Sharma Rahul"/>
            <person name="Thines Marco"/>
        </authorList>
    </citation>
    <scope>NUCLEOTIDE SEQUENCE [LARGE SCALE GENOMIC DNA]</scope>
</reference>
<name>A0A0P1BNN2_9BASI</name>
<dbReference type="Proteomes" id="UP000054845">
    <property type="component" value="Unassembled WGS sequence"/>
</dbReference>
<dbReference type="AlphaFoldDB" id="A0A0P1BNN2"/>
<evidence type="ECO:0000313" key="3">
    <source>
        <dbReference type="Proteomes" id="UP000054845"/>
    </source>
</evidence>
<protein>
    <submittedName>
        <fullName evidence="2">Uncharacterized protein</fullName>
    </submittedName>
</protein>
<keyword evidence="3" id="KW-1185">Reference proteome</keyword>
<evidence type="ECO:0000256" key="1">
    <source>
        <dbReference type="SAM" id="MobiDB-lite"/>
    </source>
</evidence>
<proteinExistence type="predicted"/>